<protein>
    <submittedName>
        <fullName evidence="1">Uncharacterized protein</fullName>
    </submittedName>
</protein>
<proteinExistence type="predicted"/>
<evidence type="ECO:0000313" key="1">
    <source>
        <dbReference type="EMBL" id="KAF7844160.1"/>
    </source>
</evidence>
<comment type="caution">
    <text evidence="1">The sequence shown here is derived from an EMBL/GenBank/DDBJ whole genome shotgun (WGS) entry which is preliminary data.</text>
</comment>
<dbReference type="Proteomes" id="UP000634136">
    <property type="component" value="Unassembled WGS sequence"/>
</dbReference>
<reference evidence="1" key="1">
    <citation type="submission" date="2020-09" db="EMBL/GenBank/DDBJ databases">
        <title>Genome-Enabled Discovery of Anthraquinone Biosynthesis in Senna tora.</title>
        <authorList>
            <person name="Kang S.-H."/>
            <person name="Pandey R.P."/>
            <person name="Lee C.-M."/>
            <person name="Sim J.-S."/>
            <person name="Jeong J.-T."/>
            <person name="Choi B.-S."/>
            <person name="Jung M."/>
            <person name="Ginzburg D."/>
            <person name="Zhao K."/>
            <person name="Won S.Y."/>
            <person name="Oh T.-J."/>
            <person name="Yu Y."/>
            <person name="Kim N.-H."/>
            <person name="Lee O.R."/>
            <person name="Lee T.-H."/>
            <person name="Bashyal P."/>
            <person name="Kim T.-S."/>
            <person name="Lee W.-H."/>
            <person name="Kawkins C."/>
            <person name="Kim C.-K."/>
            <person name="Kim J.S."/>
            <person name="Ahn B.O."/>
            <person name="Rhee S.Y."/>
            <person name="Sohng J.K."/>
        </authorList>
    </citation>
    <scope>NUCLEOTIDE SEQUENCE</scope>
    <source>
        <tissue evidence="1">Leaf</tissue>
    </source>
</reference>
<evidence type="ECO:0000313" key="2">
    <source>
        <dbReference type="Proteomes" id="UP000634136"/>
    </source>
</evidence>
<name>A0A834XGS8_9FABA</name>
<accession>A0A834XGS8</accession>
<dbReference type="EMBL" id="JAAIUW010000001">
    <property type="protein sequence ID" value="KAF7844160.1"/>
    <property type="molecule type" value="Genomic_DNA"/>
</dbReference>
<sequence>MDAGGEYARIQRVAILANIGYACGLNCLEIRVLFSKQGIVRIAGQIENSVAKRTIFQEVGFDYKEGNEFSDQIKHHGMRKMVEKREPLSIVTIASLRQLEEPQIDKNRLESPSTTIVRGRSTQPKGNELLQSINFLGVQLEETYSRPAKARDRDTKAGARDAKNAEYKHEFLVTSKIYNLKMKEIEYKGVVGPFVSLMTCHLH</sequence>
<gene>
    <name evidence="1" type="ORF">G2W53_001065</name>
</gene>
<dbReference type="AlphaFoldDB" id="A0A834XGS8"/>
<keyword evidence="2" id="KW-1185">Reference proteome</keyword>
<organism evidence="1 2">
    <name type="scientific">Senna tora</name>
    <dbReference type="NCBI Taxonomy" id="362788"/>
    <lineage>
        <taxon>Eukaryota</taxon>
        <taxon>Viridiplantae</taxon>
        <taxon>Streptophyta</taxon>
        <taxon>Embryophyta</taxon>
        <taxon>Tracheophyta</taxon>
        <taxon>Spermatophyta</taxon>
        <taxon>Magnoliopsida</taxon>
        <taxon>eudicotyledons</taxon>
        <taxon>Gunneridae</taxon>
        <taxon>Pentapetalae</taxon>
        <taxon>rosids</taxon>
        <taxon>fabids</taxon>
        <taxon>Fabales</taxon>
        <taxon>Fabaceae</taxon>
        <taxon>Caesalpinioideae</taxon>
        <taxon>Cassia clade</taxon>
        <taxon>Senna</taxon>
    </lineage>
</organism>